<name>E1F035_GIAIA</name>
<gene>
    <name evidence="2" type="ORF">GLP15_2085</name>
</gene>
<sequence>MPSKPEQTTANRLQSQSQRTAAQRGGYNESRANPSYLDKLPNDMLTNLYNPPKREQQRPPADIHALIFSRLREIDRQYYKETSAEVIKDLQELVNQNLHTLVIDSANSNSDHQHDKIAKKSDGKVRRPISVKPQKAPFAITHPSGETRVKSKSAQAKLSQLLGDDYVSPEASISLIEVSDYLTGKAELMQQNVGRCIAEYTRKEQANAFEAKLAKMTPPLASSKSKQIQSISLVGSSDYNDMEAHIYSRTIIGDDTECTMLSLADFHDQISRNGYSKSSACRSSAGETLDEPAEKVRVILHGNLLGPVEREKRFLESKRRLLLQALKRTNSYTEKEAITKKLQHMMN</sequence>
<evidence type="ECO:0000313" key="2">
    <source>
        <dbReference type="EMBL" id="EFO64206.1"/>
    </source>
</evidence>
<accession>E1F035</accession>
<feature type="region of interest" description="Disordered" evidence="1">
    <location>
        <begin position="1"/>
        <end position="60"/>
    </location>
</feature>
<dbReference type="AlphaFoldDB" id="E1F035"/>
<evidence type="ECO:0000313" key="3">
    <source>
        <dbReference type="Proteomes" id="UP000008974"/>
    </source>
</evidence>
<dbReference type="EMBL" id="ACVC01000102">
    <property type="protein sequence ID" value="EFO64206.1"/>
    <property type="molecule type" value="Genomic_DNA"/>
</dbReference>
<reference evidence="2 3" key="1">
    <citation type="journal article" date="2010" name="BMC Genomics">
        <title>Genome analysis and comparative genomics of a Giardia intestinalis assemblage E isolate.</title>
        <authorList>
            <person name="Jerlstrom-Hultqvist J."/>
            <person name="Franzen O."/>
            <person name="Ankarklev J."/>
            <person name="Xu F."/>
            <person name="Nohynkova E."/>
            <person name="Andersson J.O."/>
            <person name="Svard S.G."/>
            <person name="Andersson B."/>
        </authorList>
    </citation>
    <scope>NUCLEOTIDE SEQUENCE [LARGE SCALE GENOMIC DNA]</scope>
    <source>
        <strain evidence="2 3">P15</strain>
    </source>
</reference>
<dbReference type="VEuPathDB" id="GiardiaDB:GLP15_2085"/>
<protein>
    <submittedName>
        <fullName evidence="2">Uncharacterized protein</fullName>
    </submittedName>
</protein>
<dbReference type="OrthoDB" id="10258721at2759"/>
<dbReference type="Proteomes" id="UP000008974">
    <property type="component" value="Unassembled WGS sequence"/>
</dbReference>
<organism evidence="2 3">
    <name type="scientific">Giardia intestinalis (strain P15)</name>
    <name type="common">Giardia lamblia</name>
    <dbReference type="NCBI Taxonomy" id="658858"/>
    <lineage>
        <taxon>Eukaryota</taxon>
        <taxon>Metamonada</taxon>
        <taxon>Diplomonadida</taxon>
        <taxon>Hexamitidae</taxon>
        <taxon>Giardiinae</taxon>
        <taxon>Giardia</taxon>
    </lineage>
</organism>
<dbReference type="OMA" id="KLQHMMN"/>
<feature type="compositionally biased region" description="Polar residues" evidence="1">
    <location>
        <begin position="1"/>
        <end position="21"/>
    </location>
</feature>
<comment type="caution">
    <text evidence="2">The sequence shown here is derived from an EMBL/GenBank/DDBJ whole genome shotgun (WGS) entry which is preliminary data.</text>
</comment>
<proteinExistence type="predicted"/>
<evidence type="ECO:0000256" key="1">
    <source>
        <dbReference type="SAM" id="MobiDB-lite"/>
    </source>
</evidence>